<dbReference type="Pfam" id="PF16561">
    <property type="entry name" value="AMPK1_CBM"/>
    <property type="match status" value="1"/>
</dbReference>
<feature type="region of interest" description="Disordered" evidence="2">
    <location>
        <begin position="1"/>
        <end position="81"/>
    </location>
</feature>
<dbReference type="SUPFAM" id="SSF81296">
    <property type="entry name" value="E set domains"/>
    <property type="match status" value="1"/>
</dbReference>
<feature type="compositionally biased region" description="Basic residues" evidence="2">
    <location>
        <begin position="35"/>
        <end position="44"/>
    </location>
</feature>
<dbReference type="Gene3D" id="2.60.40.10">
    <property type="entry name" value="Immunoglobulins"/>
    <property type="match status" value="1"/>
</dbReference>
<evidence type="ECO:0000313" key="4">
    <source>
        <dbReference type="EMBL" id="KAH9841405.1"/>
    </source>
</evidence>
<comment type="similarity">
    <text evidence="1">Belongs to the 5'-AMP-activated protein kinase beta subunit family.</text>
</comment>
<dbReference type="RefSeq" id="XP_047782704.1">
    <property type="nucleotide sequence ID" value="XM_047917854.1"/>
</dbReference>
<dbReference type="EMBL" id="JADCUA010000003">
    <property type="protein sequence ID" value="KAH9841405.1"/>
    <property type="molecule type" value="Genomic_DNA"/>
</dbReference>
<dbReference type="Proteomes" id="UP000814176">
    <property type="component" value="Unassembled WGS sequence"/>
</dbReference>
<dbReference type="GeneID" id="71998586"/>
<feature type="compositionally biased region" description="Basic and acidic residues" evidence="2">
    <location>
        <begin position="393"/>
        <end position="416"/>
    </location>
</feature>
<gene>
    <name evidence="4" type="ORF">C8Q71DRAFT_328054</name>
</gene>
<dbReference type="CDD" id="cd02859">
    <property type="entry name" value="E_set_AMPKbeta_like_N"/>
    <property type="match status" value="1"/>
</dbReference>
<organism evidence="4 5">
    <name type="scientific">Rhodofomes roseus</name>
    <dbReference type="NCBI Taxonomy" id="34475"/>
    <lineage>
        <taxon>Eukaryota</taxon>
        <taxon>Fungi</taxon>
        <taxon>Dikarya</taxon>
        <taxon>Basidiomycota</taxon>
        <taxon>Agaricomycotina</taxon>
        <taxon>Agaricomycetes</taxon>
        <taxon>Polyporales</taxon>
        <taxon>Rhodofomes</taxon>
    </lineage>
</organism>
<evidence type="ECO:0000256" key="2">
    <source>
        <dbReference type="SAM" id="MobiDB-lite"/>
    </source>
</evidence>
<feature type="region of interest" description="Disordered" evidence="2">
    <location>
        <begin position="290"/>
        <end position="316"/>
    </location>
</feature>
<feature type="compositionally biased region" description="Polar residues" evidence="2">
    <location>
        <begin position="1"/>
        <end position="19"/>
    </location>
</feature>
<comment type="caution">
    <text evidence="4">The sequence shown here is derived from an EMBL/GenBank/DDBJ whole genome shotgun (WGS) entry which is preliminary data.</text>
</comment>
<dbReference type="Pfam" id="PF04739">
    <property type="entry name" value="AMPKBI"/>
    <property type="match status" value="1"/>
</dbReference>
<dbReference type="PANTHER" id="PTHR10343:SF84">
    <property type="entry name" value="5'-AMP-ACTIVATED PROTEIN KINASE SUBUNIT BETA-1"/>
    <property type="match status" value="1"/>
</dbReference>
<dbReference type="InterPro" id="IPR032640">
    <property type="entry name" value="AMPK1_CBM"/>
</dbReference>
<dbReference type="SUPFAM" id="SSF160219">
    <property type="entry name" value="AMPKBI-like"/>
    <property type="match status" value="1"/>
</dbReference>
<keyword evidence="5" id="KW-1185">Reference proteome</keyword>
<evidence type="ECO:0000259" key="3">
    <source>
        <dbReference type="SMART" id="SM01010"/>
    </source>
</evidence>
<dbReference type="SMART" id="SM01010">
    <property type="entry name" value="AMPKBI"/>
    <property type="match status" value="1"/>
</dbReference>
<protein>
    <submittedName>
        <fullName evidence="4">5'-AMP-activated protein kinase beta subunit, interation domain-containing protein</fullName>
    </submittedName>
</protein>
<proteinExistence type="inferred from homology"/>
<reference evidence="4 5" key="1">
    <citation type="journal article" date="2021" name="Environ. Microbiol.">
        <title>Gene family expansions and transcriptome signatures uncover fungal adaptations to wood decay.</title>
        <authorList>
            <person name="Hage H."/>
            <person name="Miyauchi S."/>
            <person name="Viragh M."/>
            <person name="Drula E."/>
            <person name="Min B."/>
            <person name="Chaduli D."/>
            <person name="Navarro D."/>
            <person name="Favel A."/>
            <person name="Norest M."/>
            <person name="Lesage-Meessen L."/>
            <person name="Balint B."/>
            <person name="Merenyi Z."/>
            <person name="de Eugenio L."/>
            <person name="Morin E."/>
            <person name="Martinez A.T."/>
            <person name="Baldrian P."/>
            <person name="Stursova M."/>
            <person name="Martinez M.J."/>
            <person name="Novotny C."/>
            <person name="Magnuson J.K."/>
            <person name="Spatafora J.W."/>
            <person name="Maurice S."/>
            <person name="Pangilinan J."/>
            <person name="Andreopoulos W."/>
            <person name="LaButti K."/>
            <person name="Hundley H."/>
            <person name="Na H."/>
            <person name="Kuo A."/>
            <person name="Barry K."/>
            <person name="Lipzen A."/>
            <person name="Henrissat B."/>
            <person name="Riley R."/>
            <person name="Ahrendt S."/>
            <person name="Nagy L.G."/>
            <person name="Grigoriev I.V."/>
            <person name="Martin F."/>
            <person name="Rosso M.N."/>
        </authorList>
    </citation>
    <scope>NUCLEOTIDE SEQUENCE [LARGE SCALE GENOMIC DNA]</scope>
    <source>
        <strain evidence="4 5">CIRM-BRFM 1785</strain>
    </source>
</reference>
<feature type="compositionally biased region" description="Low complexity" evidence="2">
    <location>
        <begin position="49"/>
        <end position="69"/>
    </location>
</feature>
<feature type="region of interest" description="Disordered" evidence="2">
    <location>
        <begin position="341"/>
        <end position="431"/>
    </location>
</feature>
<dbReference type="InterPro" id="IPR050827">
    <property type="entry name" value="CRP1_MDG1_kinase"/>
</dbReference>
<sequence length="538" mass="58043">MGNTASNPQSHPSHRTQSPIGRGSPARASPTNNNRVHRSLRQKKRSLELPDLASLALTPASSSPASVSPHGAYRRPSSPIPIPISAPVQQAFGPQNNLPSAARLALNNARNSSRYDRSYLNVYPSTRSFMSRLQEHSPPREEPPRTEFVPEIIHSTLPLALVKAEEELSNPEPVQTKIVYRGSGQSVILTRAGDDSWQGRQPMQFDPTSGQWFTYVNLFPGTHHLKFIVDDQIRISEDYSQAVDDRDGSLANYVSVPFPSANASPSAVAAPVSCAISPLASPHHQHPLNVNSFWSDASSTAGESGGSGREHAEPEWTTEIPPELIAAAAEEEVYLQMQETASMSHDMSSNSSASGYNSVPTPNIPPAPVLPRHLDKLILNVKPQTVSGSPVPTERERSRRSGRDRSRRERDRESRTRSNHLGMSMTAGDANGDVYGDGGVHGPSPLGLPVVTASGTDVTSALAAADNAERASRAAMKLDVTGLADDASVLPVPSHVVLHHLSTSAIKNGVLAVANTTRYRKKNSMSSQYITTIYYKPT</sequence>
<feature type="compositionally biased region" description="Low complexity" evidence="2">
    <location>
        <begin position="341"/>
        <end position="358"/>
    </location>
</feature>
<dbReference type="GO" id="GO:0016301">
    <property type="term" value="F:kinase activity"/>
    <property type="evidence" value="ECO:0007669"/>
    <property type="project" value="UniProtKB-KW"/>
</dbReference>
<keyword evidence="4" id="KW-0418">Kinase</keyword>
<feature type="domain" description="Association with the SNF1 complex (ASC)" evidence="3">
    <location>
        <begin position="309"/>
        <end position="538"/>
    </location>
</feature>
<dbReference type="Gene3D" id="6.20.250.60">
    <property type="match status" value="1"/>
</dbReference>
<name>A0ABQ8KRI5_9APHY</name>
<dbReference type="PANTHER" id="PTHR10343">
    <property type="entry name" value="5'-AMP-ACTIVATED PROTEIN KINASE , BETA SUBUNIT"/>
    <property type="match status" value="1"/>
</dbReference>
<evidence type="ECO:0000256" key="1">
    <source>
        <dbReference type="ARBA" id="ARBA00010926"/>
    </source>
</evidence>
<evidence type="ECO:0000313" key="5">
    <source>
        <dbReference type="Proteomes" id="UP000814176"/>
    </source>
</evidence>
<dbReference type="InterPro" id="IPR037256">
    <property type="entry name" value="ASC_dom_sf"/>
</dbReference>
<accession>A0ABQ8KRI5</accession>
<dbReference type="InterPro" id="IPR013783">
    <property type="entry name" value="Ig-like_fold"/>
</dbReference>
<keyword evidence="4" id="KW-0808">Transferase</keyword>
<dbReference type="InterPro" id="IPR014756">
    <property type="entry name" value="Ig_E-set"/>
</dbReference>
<dbReference type="InterPro" id="IPR006828">
    <property type="entry name" value="ASC_dom"/>
</dbReference>